<sequence>MNIIIRNQIEQLTIYNLTDYLKVSDIRPLPKRKADMVDAIEKIITDEIQILKIWKNLSDLDKELMEAFIRGEGAVVIRKNYLLEIKKSLL</sequence>
<protein>
    <submittedName>
        <fullName evidence="1">Uncharacterized protein</fullName>
    </submittedName>
</protein>
<evidence type="ECO:0000313" key="2">
    <source>
        <dbReference type="Proteomes" id="UP000287872"/>
    </source>
</evidence>
<dbReference type="RefSeq" id="WP_124997473.1">
    <property type="nucleotide sequence ID" value="NZ_BHYK01000002.1"/>
</dbReference>
<dbReference type="EMBL" id="BHYK01000002">
    <property type="protein sequence ID" value="GCD08731.1"/>
    <property type="molecule type" value="Genomic_DNA"/>
</dbReference>
<reference evidence="1 2" key="1">
    <citation type="submission" date="2018-11" db="EMBL/GenBank/DDBJ databases">
        <title>Genome sequencing and assembly of Clostridium tagluense strain A121.</title>
        <authorList>
            <person name="Murakami T."/>
            <person name="Segawa T."/>
            <person name="Shcherbakova V.A."/>
            <person name="Mori H."/>
            <person name="Yoshimura Y."/>
        </authorList>
    </citation>
    <scope>NUCLEOTIDE SEQUENCE [LARGE SCALE GENOMIC DNA]</scope>
    <source>
        <strain evidence="1 2">A121</strain>
    </source>
</reference>
<gene>
    <name evidence="1" type="ORF">Ctaglu_03540</name>
</gene>
<accession>A0A401UGP3</accession>
<organism evidence="1 2">
    <name type="scientific">Clostridium tagluense</name>
    <dbReference type="NCBI Taxonomy" id="360422"/>
    <lineage>
        <taxon>Bacteria</taxon>
        <taxon>Bacillati</taxon>
        <taxon>Bacillota</taxon>
        <taxon>Clostridia</taxon>
        <taxon>Eubacteriales</taxon>
        <taxon>Clostridiaceae</taxon>
        <taxon>Clostridium</taxon>
    </lineage>
</organism>
<dbReference type="Proteomes" id="UP000287872">
    <property type="component" value="Unassembled WGS sequence"/>
</dbReference>
<evidence type="ECO:0000313" key="1">
    <source>
        <dbReference type="EMBL" id="GCD08731.1"/>
    </source>
</evidence>
<name>A0A401UGP3_9CLOT</name>
<keyword evidence="2" id="KW-1185">Reference proteome</keyword>
<dbReference type="AlphaFoldDB" id="A0A401UGP3"/>
<comment type="caution">
    <text evidence="1">The sequence shown here is derived from an EMBL/GenBank/DDBJ whole genome shotgun (WGS) entry which is preliminary data.</text>
</comment>
<proteinExistence type="predicted"/>